<dbReference type="InterPro" id="IPR001647">
    <property type="entry name" value="HTH_TetR"/>
</dbReference>
<dbReference type="Pfam" id="PF13305">
    <property type="entry name" value="TetR_C_33"/>
    <property type="match status" value="1"/>
</dbReference>
<dbReference type="SUPFAM" id="SSF46689">
    <property type="entry name" value="Homeodomain-like"/>
    <property type="match status" value="1"/>
</dbReference>
<dbReference type="Gene3D" id="1.10.357.10">
    <property type="entry name" value="Tetracycline Repressor, domain 2"/>
    <property type="match status" value="1"/>
</dbReference>
<evidence type="ECO:0000256" key="2">
    <source>
        <dbReference type="ARBA" id="ARBA00023125"/>
    </source>
</evidence>
<dbReference type="PROSITE" id="PS50977">
    <property type="entry name" value="HTH_TETR_2"/>
    <property type="match status" value="1"/>
</dbReference>
<dbReference type="EMBL" id="SLWX01000002">
    <property type="protein sequence ID" value="TCO77791.1"/>
    <property type="molecule type" value="Genomic_DNA"/>
</dbReference>
<gene>
    <name evidence="6" type="ORF">EV688_102248</name>
</gene>
<dbReference type="RefSeq" id="WP_117314659.1">
    <property type="nucleotide sequence ID" value="NZ_QQSW01000001.1"/>
</dbReference>
<accession>A0A4R2KTS2</accession>
<dbReference type="OrthoDB" id="5293556at2"/>
<dbReference type="PANTHER" id="PTHR30055:SF220">
    <property type="entry name" value="TETR-FAMILY REGULATORY PROTEIN"/>
    <property type="match status" value="1"/>
</dbReference>
<keyword evidence="1" id="KW-0805">Transcription regulation</keyword>
<dbReference type="AlphaFoldDB" id="A0A4R2KTS2"/>
<proteinExistence type="predicted"/>
<feature type="DNA-binding region" description="H-T-H motif" evidence="4">
    <location>
        <begin position="37"/>
        <end position="56"/>
    </location>
</feature>
<dbReference type="InterPro" id="IPR036271">
    <property type="entry name" value="Tet_transcr_reg_TetR-rel_C_sf"/>
</dbReference>
<dbReference type="PANTHER" id="PTHR30055">
    <property type="entry name" value="HTH-TYPE TRANSCRIPTIONAL REGULATOR RUTR"/>
    <property type="match status" value="1"/>
</dbReference>
<evidence type="ECO:0000256" key="1">
    <source>
        <dbReference type="ARBA" id="ARBA00023015"/>
    </source>
</evidence>
<dbReference type="Pfam" id="PF00440">
    <property type="entry name" value="TetR_N"/>
    <property type="match status" value="1"/>
</dbReference>
<reference evidence="6 7" key="1">
    <citation type="submission" date="2019-03" db="EMBL/GenBank/DDBJ databases">
        <title>Genomic Encyclopedia of Type Strains, Phase IV (KMG-IV): sequencing the most valuable type-strain genomes for metagenomic binning, comparative biology and taxonomic classification.</title>
        <authorList>
            <person name="Goeker M."/>
        </authorList>
    </citation>
    <scope>NUCLEOTIDE SEQUENCE [LARGE SCALE GENOMIC DNA]</scope>
    <source>
        <strain evidence="6 7">DSM 23344</strain>
    </source>
</reference>
<keyword evidence="7" id="KW-1185">Reference proteome</keyword>
<dbReference type="SUPFAM" id="SSF48498">
    <property type="entry name" value="Tetracyclin repressor-like, C-terminal domain"/>
    <property type="match status" value="1"/>
</dbReference>
<name>A0A4R2KTS2_9GAMM</name>
<feature type="domain" description="HTH tetR-type" evidence="5">
    <location>
        <begin position="14"/>
        <end position="74"/>
    </location>
</feature>
<evidence type="ECO:0000259" key="5">
    <source>
        <dbReference type="PROSITE" id="PS50977"/>
    </source>
</evidence>
<organism evidence="6 7">
    <name type="scientific">Chromatocurvus halotolerans</name>
    <dbReference type="NCBI Taxonomy" id="1132028"/>
    <lineage>
        <taxon>Bacteria</taxon>
        <taxon>Pseudomonadati</taxon>
        <taxon>Pseudomonadota</taxon>
        <taxon>Gammaproteobacteria</taxon>
        <taxon>Cellvibrionales</taxon>
        <taxon>Halieaceae</taxon>
        <taxon>Chromatocurvus</taxon>
    </lineage>
</organism>
<evidence type="ECO:0000313" key="7">
    <source>
        <dbReference type="Proteomes" id="UP000294980"/>
    </source>
</evidence>
<dbReference type="GO" id="GO:0003700">
    <property type="term" value="F:DNA-binding transcription factor activity"/>
    <property type="evidence" value="ECO:0007669"/>
    <property type="project" value="TreeGrafter"/>
</dbReference>
<keyword evidence="3" id="KW-0804">Transcription</keyword>
<dbReference type="InterPro" id="IPR025996">
    <property type="entry name" value="MT1864/Rv1816-like_C"/>
</dbReference>
<dbReference type="GO" id="GO:0000976">
    <property type="term" value="F:transcription cis-regulatory region binding"/>
    <property type="evidence" value="ECO:0007669"/>
    <property type="project" value="TreeGrafter"/>
</dbReference>
<dbReference type="Proteomes" id="UP000294980">
    <property type="component" value="Unassembled WGS sequence"/>
</dbReference>
<evidence type="ECO:0000313" key="6">
    <source>
        <dbReference type="EMBL" id="TCO77791.1"/>
    </source>
</evidence>
<keyword evidence="2 4" id="KW-0238">DNA-binding</keyword>
<sequence>MAVSSAKARNYHHGNLRAELLASAIAQLASSDTENLSLRALARSLGVSQTAPYRHFADKESLLAAMAAEGYRQLLLALQRAQHDAGGSPDDQLAALARTYVAYAEQNTSLFKLMFGPVVQPAEKYPELRAASRETAAAVQQILQRGIDEGLFMQTEDVRYLTNVAWASIHGMAMLRVDAPYLFQRHIDSERQVTLGVQTFIRGISRDCDH</sequence>
<dbReference type="InterPro" id="IPR050109">
    <property type="entry name" value="HTH-type_TetR-like_transc_reg"/>
</dbReference>
<protein>
    <submittedName>
        <fullName evidence="6">TetR family transcriptional regulator</fullName>
    </submittedName>
</protein>
<evidence type="ECO:0000256" key="4">
    <source>
        <dbReference type="PROSITE-ProRule" id="PRU00335"/>
    </source>
</evidence>
<comment type="caution">
    <text evidence="6">The sequence shown here is derived from an EMBL/GenBank/DDBJ whole genome shotgun (WGS) entry which is preliminary data.</text>
</comment>
<evidence type="ECO:0000256" key="3">
    <source>
        <dbReference type="ARBA" id="ARBA00023163"/>
    </source>
</evidence>
<dbReference type="InterPro" id="IPR009057">
    <property type="entry name" value="Homeodomain-like_sf"/>
</dbReference>